<dbReference type="InterPro" id="IPR019887">
    <property type="entry name" value="Tscrpt_reg_AsnC/Lrp_C"/>
</dbReference>
<name>A0RTU8_CENSY</name>
<gene>
    <name evidence="2" type="ordered locus">CENSYa_0120</name>
</gene>
<organism evidence="2 3">
    <name type="scientific">Cenarchaeum symbiosum (strain A)</name>
    <dbReference type="NCBI Taxonomy" id="414004"/>
    <lineage>
        <taxon>Archaea</taxon>
        <taxon>Nitrososphaerota</taxon>
        <taxon>Candidatus Cenarchaeales</taxon>
        <taxon>Candidatus Cenarchaeaceae</taxon>
        <taxon>Candidatus Cenarchaeum</taxon>
    </lineage>
</organism>
<dbReference type="Proteomes" id="UP000000758">
    <property type="component" value="Chromosome"/>
</dbReference>
<evidence type="ECO:0000313" key="2">
    <source>
        <dbReference type="EMBL" id="ABK76765.1"/>
    </source>
</evidence>
<dbReference type="SUPFAM" id="SSF54909">
    <property type="entry name" value="Dimeric alpha+beta barrel"/>
    <property type="match status" value="1"/>
</dbReference>
<feature type="domain" description="Transcription regulator AsnC/Lrp ligand binding" evidence="1">
    <location>
        <begin position="31"/>
        <end position="94"/>
    </location>
</feature>
<dbReference type="AlphaFoldDB" id="A0RTU8"/>
<dbReference type="EnsemblBacteria" id="ABK76765">
    <property type="protein sequence ID" value="ABK76765"/>
    <property type="gene ID" value="CENSYa_0120"/>
</dbReference>
<dbReference type="InterPro" id="IPR011008">
    <property type="entry name" value="Dimeric_a/b-barrel"/>
</dbReference>
<sequence length="104" mass="12088">MQDWWREYGRVSMRTFEIDGSPTISMEKVYVLIQCDLGKETDIIAELTGIPEVKEVRGTYGIYDIFCKIEAERDVLDKIIAKIRQIPRIRSTITLHWIPSQGGR</sequence>
<dbReference type="EMBL" id="DP000238">
    <property type="protein sequence ID" value="ABK76765.1"/>
    <property type="molecule type" value="Genomic_DNA"/>
</dbReference>
<keyword evidence="3" id="KW-1185">Reference proteome</keyword>
<evidence type="ECO:0000313" key="3">
    <source>
        <dbReference type="Proteomes" id="UP000000758"/>
    </source>
</evidence>
<protein>
    <submittedName>
        <fullName evidence="2">Transcriptional regulator</fullName>
    </submittedName>
</protein>
<dbReference type="Pfam" id="PF01037">
    <property type="entry name" value="AsnC_trans_reg"/>
    <property type="match status" value="1"/>
</dbReference>
<dbReference type="Gene3D" id="3.30.70.920">
    <property type="match status" value="1"/>
</dbReference>
<reference evidence="2 3" key="1">
    <citation type="journal article" date="2006" name="Proc. Natl. Acad. Sci. U.S.A.">
        <title>Genomic analysis of the uncultivated marine crenarchaeote Cenarchaeum symbiosum.</title>
        <authorList>
            <person name="Hallam S.J."/>
            <person name="Konstantinidis K.T."/>
            <person name="Putnam N."/>
            <person name="Schleper C."/>
            <person name="Watanabe Y."/>
            <person name="Sugahara J."/>
            <person name="Preston C."/>
            <person name="de la Torre J."/>
            <person name="Richardson P.M."/>
            <person name="DeLong E.F."/>
        </authorList>
    </citation>
    <scope>NUCLEOTIDE SEQUENCE [LARGE SCALE GENOMIC DNA]</scope>
    <source>
        <strain evidence="3">A</strain>
    </source>
</reference>
<evidence type="ECO:0000259" key="1">
    <source>
        <dbReference type="Pfam" id="PF01037"/>
    </source>
</evidence>
<proteinExistence type="predicted"/>
<accession>A0RTU8</accession>
<dbReference type="HOGENOM" id="CLU_170329_2_0_2"/>
<dbReference type="KEGG" id="csy:CENSYa_0120"/>